<dbReference type="GO" id="GO:0032259">
    <property type="term" value="P:methylation"/>
    <property type="evidence" value="ECO:0007669"/>
    <property type="project" value="UniProtKB-KW"/>
</dbReference>
<keyword evidence="1" id="KW-0489">Methyltransferase</keyword>
<dbReference type="Proteomes" id="UP001519325">
    <property type="component" value="Unassembled WGS sequence"/>
</dbReference>
<reference evidence="1 2" key="1">
    <citation type="submission" date="2021-03" db="EMBL/GenBank/DDBJ databases">
        <title>Sequencing the genomes of 1000 actinobacteria strains.</title>
        <authorList>
            <person name="Klenk H.-P."/>
        </authorList>
    </citation>
    <scope>NUCLEOTIDE SEQUENCE [LARGE SCALE GENOMIC DNA]</scope>
    <source>
        <strain evidence="1 2">DSM 45516</strain>
    </source>
</reference>
<dbReference type="EMBL" id="JAGGMR010000001">
    <property type="protein sequence ID" value="MBP2193511.1"/>
    <property type="molecule type" value="Genomic_DNA"/>
</dbReference>
<organism evidence="1 2">
    <name type="scientific">Nocardia goodfellowii</name>
    <dbReference type="NCBI Taxonomy" id="882446"/>
    <lineage>
        <taxon>Bacteria</taxon>
        <taxon>Bacillati</taxon>
        <taxon>Actinomycetota</taxon>
        <taxon>Actinomycetes</taxon>
        <taxon>Mycobacteriales</taxon>
        <taxon>Nocardiaceae</taxon>
        <taxon>Nocardia</taxon>
    </lineage>
</organism>
<keyword evidence="2" id="KW-1185">Reference proteome</keyword>
<dbReference type="SUPFAM" id="SSF53335">
    <property type="entry name" value="S-adenosyl-L-methionine-dependent methyltransferases"/>
    <property type="match status" value="1"/>
</dbReference>
<keyword evidence="1" id="KW-0808">Transferase</keyword>
<dbReference type="InterPro" id="IPR029063">
    <property type="entry name" value="SAM-dependent_MTases_sf"/>
</dbReference>
<name>A0ABS4QSB1_9NOCA</name>
<evidence type="ECO:0000313" key="1">
    <source>
        <dbReference type="EMBL" id="MBP2193511.1"/>
    </source>
</evidence>
<protein>
    <submittedName>
        <fullName evidence="1">SAM-dependent methyltransferase</fullName>
    </submittedName>
</protein>
<proteinExistence type="predicted"/>
<gene>
    <name evidence="1" type="ORF">BJ987_006412</name>
</gene>
<dbReference type="RefSeq" id="WP_307869822.1">
    <property type="nucleotide sequence ID" value="NZ_JAGGMR010000001.1"/>
</dbReference>
<sequence length="227" mass="24937">MDDVRLLDDVALERSSVVANNAMNRERRLTGSNGYGRDLGIDVAELIRERLATGVETFRWLDLCCGSGTALLECARLIDDTRLQITGVDLVDAFASAPDRGVEFVTASVTTWAPDRPFDLITCVHGLHYLGDKLKVLAATASWLAADGLFAANLDLASVRSADARPLDRRLRTVLRAQGFDYDGRRRRITRRGRAAVALPFDYAGADDQAGPNYTGQPAVNSYYRSR</sequence>
<accession>A0ABS4QSB1</accession>
<comment type="caution">
    <text evidence="1">The sequence shown here is derived from an EMBL/GenBank/DDBJ whole genome shotgun (WGS) entry which is preliminary data.</text>
</comment>
<dbReference type="Gene3D" id="3.40.50.150">
    <property type="entry name" value="Vaccinia Virus protein VP39"/>
    <property type="match status" value="1"/>
</dbReference>
<dbReference type="Pfam" id="PF13489">
    <property type="entry name" value="Methyltransf_23"/>
    <property type="match status" value="1"/>
</dbReference>
<evidence type="ECO:0000313" key="2">
    <source>
        <dbReference type="Proteomes" id="UP001519325"/>
    </source>
</evidence>
<dbReference type="CDD" id="cd02440">
    <property type="entry name" value="AdoMet_MTases"/>
    <property type="match status" value="1"/>
</dbReference>
<dbReference type="GO" id="GO:0008168">
    <property type="term" value="F:methyltransferase activity"/>
    <property type="evidence" value="ECO:0007669"/>
    <property type="project" value="UniProtKB-KW"/>
</dbReference>